<dbReference type="AlphaFoldDB" id="A0A0A8ZG38"/>
<reference evidence="1" key="2">
    <citation type="journal article" date="2015" name="Data Brief">
        <title>Shoot transcriptome of the giant reed, Arundo donax.</title>
        <authorList>
            <person name="Barrero R.A."/>
            <person name="Guerrero F.D."/>
            <person name="Moolhuijzen P."/>
            <person name="Goolsby J.A."/>
            <person name="Tidwell J."/>
            <person name="Bellgard S.E."/>
            <person name="Bellgard M.I."/>
        </authorList>
    </citation>
    <scope>NUCLEOTIDE SEQUENCE</scope>
    <source>
        <tissue evidence="1">Shoot tissue taken approximately 20 cm above the soil surface</tissue>
    </source>
</reference>
<accession>A0A0A8ZG38</accession>
<protein>
    <submittedName>
        <fullName evidence="1">Uncharacterized protein</fullName>
    </submittedName>
</protein>
<evidence type="ECO:0000313" key="1">
    <source>
        <dbReference type="EMBL" id="JAD36593.1"/>
    </source>
</evidence>
<sequence>MVGRSRPAGLTQSAARYPT</sequence>
<name>A0A0A8ZG38_ARUDO</name>
<reference evidence="1" key="1">
    <citation type="submission" date="2014-09" db="EMBL/GenBank/DDBJ databases">
        <authorList>
            <person name="Magalhaes I.L.F."/>
            <person name="Oliveira U."/>
            <person name="Santos F.R."/>
            <person name="Vidigal T.H.D.A."/>
            <person name="Brescovit A.D."/>
            <person name="Santos A.J."/>
        </authorList>
    </citation>
    <scope>NUCLEOTIDE SEQUENCE</scope>
    <source>
        <tissue evidence="1">Shoot tissue taken approximately 20 cm above the soil surface</tissue>
    </source>
</reference>
<organism evidence="1">
    <name type="scientific">Arundo donax</name>
    <name type="common">Giant reed</name>
    <name type="synonym">Donax arundinaceus</name>
    <dbReference type="NCBI Taxonomy" id="35708"/>
    <lineage>
        <taxon>Eukaryota</taxon>
        <taxon>Viridiplantae</taxon>
        <taxon>Streptophyta</taxon>
        <taxon>Embryophyta</taxon>
        <taxon>Tracheophyta</taxon>
        <taxon>Spermatophyta</taxon>
        <taxon>Magnoliopsida</taxon>
        <taxon>Liliopsida</taxon>
        <taxon>Poales</taxon>
        <taxon>Poaceae</taxon>
        <taxon>PACMAD clade</taxon>
        <taxon>Arundinoideae</taxon>
        <taxon>Arundineae</taxon>
        <taxon>Arundo</taxon>
    </lineage>
</organism>
<proteinExistence type="predicted"/>
<dbReference type="EMBL" id="GBRH01261302">
    <property type="protein sequence ID" value="JAD36593.1"/>
    <property type="molecule type" value="Transcribed_RNA"/>
</dbReference>